<keyword evidence="3" id="KW-1185">Reference proteome</keyword>
<evidence type="ECO:0000256" key="1">
    <source>
        <dbReference type="SAM" id="Phobius"/>
    </source>
</evidence>
<reference evidence="2 3" key="1">
    <citation type="submission" date="2022-12" db="EMBL/GenBank/DDBJ databases">
        <title>Chromosome-level genome of Tegillarca granosa.</title>
        <authorList>
            <person name="Kim J."/>
        </authorList>
    </citation>
    <scope>NUCLEOTIDE SEQUENCE [LARGE SCALE GENOMIC DNA]</scope>
    <source>
        <strain evidence="2">Teg-2019</strain>
        <tissue evidence="2">Adductor muscle</tissue>
    </source>
</reference>
<keyword evidence="1" id="KW-0472">Membrane</keyword>
<sequence>MIIIKIETRFIVTDLGTLDVKTNWEFSQRFYFKVFKVVNTEILYVIYRTSDKTPLKQCSDFSYGFLKLPSTFQIGKIWTLFMSHITQNFEIHCKDVLLGQYLTFFLSVRTVWTTGFNLNYLIMCHCAFWGILIVKLGNF</sequence>
<keyword evidence="1" id="KW-1133">Transmembrane helix</keyword>
<keyword evidence="1" id="KW-0812">Transmembrane</keyword>
<proteinExistence type="predicted"/>
<protein>
    <submittedName>
        <fullName evidence="2">Uncharacterized protein</fullName>
    </submittedName>
</protein>
<dbReference type="EMBL" id="JARBDR010000813">
    <property type="protein sequence ID" value="KAJ8305437.1"/>
    <property type="molecule type" value="Genomic_DNA"/>
</dbReference>
<comment type="caution">
    <text evidence="2">The sequence shown here is derived from an EMBL/GenBank/DDBJ whole genome shotgun (WGS) entry which is preliminary data.</text>
</comment>
<organism evidence="2 3">
    <name type="scientific">Tegillarca granosa</name>
    <name type="common">Malaysian cockle</name>
    <name type="synonym">Anadara granosa</name>
    <dbReference type="NCBI Taxonomy" id="220873"/>
    <lineage>
        <taxon>Eukaryota</taxon>
        <taxon>Metazoa</taxon>
        <taxon>Spiralia</taxon>
        <taxon>Lophotrochozoa</taxon>
        <taxon>Mollusca</taxon>
        <taxon>Bivalvia</taxon>
        <taxon>Autobranchia</taxon>
        <taxon>Pteriomorphia</taxon>
        <taxon>Arcoida</taxon>
        <taxon>Arcoidea</taxon>
        <taxon>Arcidae</taxon>
        <taxon>Tegillarca</taxon>
    </lineage>
</organism>
<name>A0ABQ9EJI6_TEGGR</name>
<feature type="transmembrane region" description="Helical" evidence="1">
    <location>
        <begin position="118"/>
        <end position="137"/>
    </location>
</feature>
<accession>A0ABQ9EJI6</accession>
<gene>
    <name evidence="2" type="ORF">KUTeg_015982</name>
</gene>
<evidence type="ECO:0000313" key="2">
    <source>
        <dbReference type="EMBL" id="KAJ8305437.1"/>
    </source>
</evidence>
<evidence type="ECO:0000313" key="3">
    <source>
        <dbReference type="Proteomes" id="UP001217089"/>
    </source>
</evidence>
<dbReference type="Proteomes" id="UP001217089">
    <property type="component" value="Unassembled WGS sequence"/>
</dbReference>